<evidence type="ECO:0000256" key="1">
    <source>
        <dbReference type="ARBA" id="ARBA00004651"/>
    </source>
</evidence>
<reference evidence="8 9" key="1">
    <citation type="submission" date="2017-03" db="EMBL/GenBank/DDBJ databases">
        <title>Genome analysis of strain PAMC 26510.</title>
        <authorList>
            <person name="Oh H.-M."/>
            <person name="Yang J.-A."/>
        </authorList>
    </citation>
    <scope>NUCLEOTIDE SEQUENCE [LARGE SCALE GENOMIC DNA]</scope>
    <source>
        <strain evidence="8 9">PAMC 26510</strain>
    </source>
</reference>
<feature type="compositionally biased region" description="Basic and acidic residues" evidence="6">
    <location>
        <begin position="335"/>
        <end position="364"/>
    </location>
</feature>
<dbReference type="GO" id="GO:0005886">
    <property type="term" value="C:plasma membrane"/>
    <property type="evidence" value="ECO:0007669"/>
    <property type="project" value="UniProtKB-SubCell"/>
</dbReference>
<accession>A0A242MLV2</accession>
<feature type="region of interest" description="Disordered" evidence="6">
    <location>
        <begin position="317"/>
        <end position="367"/>
    </location>
</feature>
<protein>
    <submittedName>
        <fullName evidence="8">Putative transcriptional regulator</fullName>
    </submittedName>
</protein>
<dbReference type="InterPro" id="IPR050189">
    <property type="entry name" value="MFS_Efflux_Transporters"/>
</dbReference>
<dbReference type="InterPro" id="IPR036259">
    <property type="entry name" value="MFS_trans_sf"/>
</dbReference>
<dbReference type="GO" id="GO:0022857">
    <property type="term" value="F:transmembrane transporter activity"/>
    <property type="evidence" value="ECO:0007669"/>
    <property type="project" value="TreeGrafter"/>
</dbReference>
<evidence type="ECO:0000313" key="8">
    <source>
        <dbReference type="EMBL" id="OTP72233.1"/>
    </source>
</evidence>
<organism evidence="8 9">
    <name type="scientific">Caballeronia sordidicola</name>
    <name type="common">Burkholderia sordidicola</name>
    <dbReference type="NCBI Taxonomy" id="196367"/>
    <lineage>
        <taxon>Bacteria</taxon>
        <taxon>Pseudomonadati</taxon>
        <taxon>Pseudomonadota</taxon>
        <taxon>Betaproteobacteria</taxon>
        <taxon>Burkholderiales</taxon>
        <taxon>Burkholderiaceae</taxon>
        <taxon>Caballeronia</taxon>
    </lineage>
</organism>
<feature type="region of interest" description="Disordered" evidence="6">
    <location>
        <begin position="149"/>
        <end position="172"/>
    </location>
</feature>
<evidence type="ECO:0000256" key="7">
    <source>
        <dbReference type="SAM" id="Phobius"/>
    </source>
</evidence>
<feature type="transmembrane region" description="Helical" evidence="7">
    <location>
        <begin position="24"/>
        <end position="44"/>
    </location>
</feature>
<feature type="compositionally biased region" description="Basic and acidic residues" evidence="6">
    <location>
        <begin position="155"/>
        <end position="169"/>
    </location>
</feature>
<proteinExistence type="predicted"/>
<comment type="subcellular location">
    <subcellularLocation>
        <location evidence="1">Cell membrane</location>
        <topology evidence="1">Multi-pass membrane protein</topology>
    </subcellularLocation>
</comment>
<dbReference type="PANTHER" id="PTHR43124">
    <property type="entry name" value="PURINE EFFLUX PUMP PBUE"/>
    <property type="match status" value="1"/>
</dbReference>
<keyword evidence="3 7" id="KW-0812">Transmembrane</keyword>
<feature type="transmembrane region" description="Helical" evidence="7">
    <location>
        <begin position="93"/>
        <end position="112"/>
    </location>
</feature>
<gene>
    <name evidence="8" type="ORF">PAMC26510_22145</name>
</gene>
<evidence type="ECO:0000313" key="9">
    <source>
        <dbReference type="Proteomes" id="UP000194546"/>
    </source>
</evidence>
<evidence type="ECO:0000256" key="5">
    <source>
        <dbReference type="ARBA" id="ARBA00023136"/>
    </source>
</evidence>
<evidence type="ECO:0000256" key="2">
    <source>
        <dbReference type="ARBA" id="ARBA00022475"/>
    </source>
</evidence>
<name>A0A242MLV2_CABSO</name>
<dbReference type="AlphaFoldDB" id="A0A242MLV2"/>
<dbReference type="SUPFAM" id="SSF103473">
    <property type="entry name" value="MFS general substrate transporter"/>
    <property type="match status" value="1"/>
</dbReference>
<dbReference type="PANTHER" id="PTHR43124:SF5">
    <property type="entry name" value="PURINE RIBONUCLEOSIDE EFFLUX PUMP NEPI"/>
    <property type="match status" value="1"/>
</dbReference>
<sequence length="415" mass="44925">MTVQPCEARDRGNLCSDAAGARPAYWSGVFAMSLCVFALIASEFMPVSLLTPMANDLHVTEGMAGQGIAISGAFAVLTSLSISALAGSMNRKIMLLGLTALMAVSGVVIALAPNYLTYMAGRALIGGSHRRLLVHVRCDGHAAGAGLAGATRPGDLQRRQRTGHGDHRAAGQLSGLDHGLARRILLPGAGSGDRVNLAMGQPAFDATRGPRNRLRQCVRVAEESVRRAWRGRVWRLLHGAVRPVHLCAAVPRNGDARRRANTVAHPARDRCDRFHRHHADRLCPQAWPVQDADRHSVSDGTDRLGVDSLWRLGQGRCGTTGRVGSDSDSGPGRLVELDRRSHAPERRSGRRTDGGRDPVGHRPGFDGWRSAVRHQRLPEYLRGKCRRPAARSLPDFPDLTLADVARRLSVRMPLP</sequence>
<evidence type="ECO:0000256" key="6">
    <source>
        <dbReference type="SAM" id="MobiDB-lite"/>
    </source>
</evidence>
<dbReference type="Proteomes" id="UP000194546">
    <property type="component" value="Unassembled WGS sequence"/>
</dbReference>
<dbReference type="EMBL" id="NBTY01000115">
    <property type="protein sequence ID" value="OTP72233.1"/>
    <property type="molecule type" value="Genomic_DNA"/>
</dbReference>
<evidence type="ECO:0000256" key="3">
    <source>
        <dbReference type="ARBA" id="ARBA00022692"/>
    </source>
</evidence>
<comment type="caution">
    <text evidence="8">The sequence shown here is derived from an EMBL/GenBank/DDBJ whole genome shotgun (WGS) entry which is preliminary data.</text>
</comment>
<keyword evidence="4 7" id="KW-1133">Transmembrane helix</keyword>
<feature type="transmembrane region" description="Helical" evidence="7">
    <location>
        <begin position="64"/>
        <end position="86"/>
    </location>
</feature>
<evidence type="ECO:0000256" key="4">
    <source>
        <dbReference type="ARBA" id="ARBA00022989"/>
    </source>
</evidence>
<keyword evidence="5 7" id="KW-0472">Membrane</keyword>
<keyword evidence="2" id="KW-1003">Cell membrane</keyword>
<dbReference type="Gene3D" id="1.20.1250.20">
    <property type="entry name" value="MFS general substrate transporter like domains"/>
    <property type="match status" value="1"/>
</dbReference>